<keyword evidence="2" id="KW-1185">Reference proteome</keyword>
<reference evidence="1 2" key="1">
    <citation type="submission" date="2021-08" db="EMBL/GenBank/DDBJ databases">
        <title>Draft Genome Sequence of Phanerochaete sordida strain YK-624.</title>
        <authorList>
            <person name="Mori T."/>
            <person name="Dohra H."/>
            <person name="Suzuki T."/>
            <person name="Kawagishi H."/>
            <person name="Hirai H."/>
        </authorList>
    </citation>
    <scope>NUCLEOTIDE SEQUENCE [LARGE SCALE GENOMIC DNA]</scope>
    <source>
        <strain evidence="1 2">YK-624</strain>
    </source>
</reference>
<protein>
    <submittedName>
        <fullName evidence="1">Uncharacterized protein</fullName>
    </submittedName>
</protein>
<comment type="caution">
    <text evidence="1">The sequence shown here is derived from an EMBL/GenBank/DDBJ whole genome shotgun (WGS) entry which is preliminary data.</text>
</comment>
<dbReference type="Proteomes" id="UP000703269">
    <property type="component" value="Unassembled WGS sequence"/>
</dbReference>
<evidence type="ECO:0000313" key="2">
    <source>
        <dbReference type="Proteomes" id="UP000703269"/>
    </source>
</evidence>
<name>A0A9P3L820_9APHY</name>
<proteinExistence type="predicted"/>
<evidence type="ECO:0000313" key="1">
    <source>
        <dbReference type="EMBL" id="GJE85059.1"/>
    </source>
</evidence>
<gene>
    <name evidence="1" type="ORF">PsYK624_011360</name>
</gene>
<dbReference type="AlphaFoldDB" id="A0A9P3L820"/>
<sequence>MRRYLHTRSSGPRCAQAQRLRTSLDAGIRVRGPARRHDRTAFCDFQEAGGGLCLDSVSCYLGARTGCEFDGGRGRCQEARQPTKTTSWPCNRPAN</sequence>
<dbReference type="EMBL" id="BPQB01000002">
    <property type="protein sequence ID" value="GJE85059.1"/>
    <property type="molecule type" value="Genomic_DNA"/>
</dbReference>
<accession>A0A9P3L820</accession>
<organism evidence="1 2">
    <name type="scientific">Phanerochaete sordida</name>
    <dbReference type="NCBI Taxonomy" id="48140"/>
    <lineage>
        <taxon>Eukaryota</taxon>
        <taxon>Fungi</taxon>
        <taxon>Dikarya</taxon>
        <taxon>Basidiomycota</taxon>
        <taxon>Agaricomycotina</taxon>
        <taxon>Agaricomycetes</taxon>
        <taxon>Polyporales</taxon>
        <taxon>Phanerochaetaceae</taxon>
        <taxon>Phanerochaete</taxon>
    </lineage>
</organism>